<dbReference type="EMBL" id="JAIWYP010000003">
    <property type="protein sequence ID" value="KAH3845544.1"/>
    <property type="molecule type" value="Genomic_DNA"/>
</dbReference>
<feature type="region of interest" description="Disordered" evidence="1">
    <location>
        <begin position="55"/>
        <end position="75"/>
    </location>
</feature>
<dbReference type="Proteomes" id="UP000828390">
    <property type="component" value="Unassembled WGS sequence"/>
</dbReference>
<feature type="region of interest" description="Disordered" evidence="1">
    <location>
        <begin position="1"/>
        <end position="36"/>
    </location>
</feature>
<comment type="caution">
    <text evidence="2">The sequence shown here is derived from an EMBL/GenBank/DDBJ whole genome shotgun (WGS) entry which is preliminary data.</text>
</comment>
<feature type="compositionally biased region" description="Basic and acidic residues" evidence="1">
    <location>
        <begin position="1"/>
        <end position="18"/>
    </location>
</feature>
<proteinExistence type="predicted"/>
<evidence type="ECO:0000313" key="2">
    <source>
        <dbReference type="EMBL" id="KAH3845544.1"/>
    </source>
</evidence>
<evidence type="ECO:0000313" key="3">
    <source>
        <dbReference type="Proteomes" id="UP000828390"/>
    </source>
</evidence>
<keyword evidence="3" id="KW-1185">Reference proteome</keyword>
<feature type="compositionally biased region" description="Acidic residues" evidence="1">
    <location>
        <begin position="64"/>
        <end position="75"/>
    </location>
</feature>
<sequence>MKREQQHAAIQKHEDLSKIPKQNFDENSMVAEDEDLTGNCDDILVDRLLNILENTTAGNGSSDTESDSDSDDGEAELLSQPQTWAYGLLTVVSSLITGDVEGVMTVFLIDILESMATGEACVQIRTFASLEGSSSLEDEYVAISTFGQEKDCQACRDKTSWEKYNNLLYTQTYGIHGVYEIVLAEEQRTVKPGENIAVGCKVKPGPMGQRIS</sequence>
<name>A0A9D4KTP8_DREPO</name>
<protein>
    <submittedName>
        <fullName evidence="2">Uncharacterized protein</fullName>
    </submittedName>
</protein>
<accession>A0A9D4KTP8</accession>
<reference evidence="2" key="2">
    <citation type="submission" date="2020-11" db="EMBL/GenBank/DDBJ databases">
        <authorList>
            <person name="McCartney M.A."/>
            <person name="Auch B."/>
            <person name="Kono T."/>
            <person name="Mallez S."/>
            <person name="Becker A."/>
            <person name="Gohl D.M."/>
            <person name="Silverstein K.A.T."/>
            <person name="Koren S."/>
            <person name="Bechman K.B."/>
            <person name="Herman A."/>
            <person name="Abrahante J.E."/>
            <person name="Garbe J."/>
        </authorList>
    </citation>
    <scope>NUCLEOTIDE SEQUENCE</scope>
    <source>
        <strain evidence="2">Duluth1</strain>
        <tissue evidence="2">Whole animal</tissue>
    </source>
</reference>
<feature type="non-terminal residue" evidence="2">
    <location>
        <position position="212"/>
    </location>
</feature>
<organism evidence="2 3">
    <name type="scientific">Dreissena polymorpha</name>
    <name type="common">Zebra mussel</name>
    <name type="synonym">Mytilus polymorpha</name>
    <dbReference type="NCBI Taxonomy" id="45954"/>
    <lineage>
        <taxon>Eukaryota</taxon>
        <taxon>Metazoa</taxon>
        <taxon>Spiralia</taxon>
        <taxon>Lophotrochozoa</taxon>
        <taxon>Mollusca</taxon>
        <taxon>Bivalvia</taxon>
        <taxon>Autobranchia</taxon>
        <taxon>Heteroconchia</taxon>
        <taxon>Euheterodonta</taxon>
        <taxon>Imparidentia</taxon>
        <taxon>Neoheterodontei</taxon>
        <taxon>Myida</taxon>
        <taxon>Dreissenoidea</taxon>
        <taxon>Dreissenidae</taxon>
        <taxon>Dreissena</taxon>
    </lineage>
</organism>
<reference evidence="2" key="1">
    <citation type="journal article" date="2019" name="bioRxiv">
        <title>The Genome of the Zebra Mussel, Dreissena polymorpha: A Resource for Invasive Species Research.</title>
        <authorList>
            <person name="McCartney M.A."/>
            <person name="Auch B."/>
            <person name="Kono T."/>
            <person name="Mallez S."/>
            <person name="Zhang Y."/>
            <person name="Obille A."/>
            <person name="Becker A."/>
            <person name="Abrahante J.E."/>
            <person name="Garbe J."/>
            <person name="Badalamenti J.P."/>
            <person name="Herman A."/>
            <person name="Mangelson H."/>
            <person name="Liachko I."/>
            <person name="Sullivan S."/>
            <person name="Sone E.D."/>
            <person name="Koren S."/>
            <person name="Silverstein K.A.T."/>
            <person name="Beckman K.B."/>
            <person name="Gohl D.M."/>
        </authorList>
    </citation>
    <scope>NUCLEOTIDE SEQUENCE</scope>
    <source>
        <strain evidence="2">Duluth1</strain>
        <tissue evidence="2">Whole animal</tissue>
    </source>
</reference>
<gene>
    <name evidence="2" type="ORF">DPMN_087825</name>
</gene>
<dbReference type="AlphaFoldDB" id="A0A9D4KTP8"/>
<evidence type="ECO:0000256" key="1">
    <source>
        <dbReference type="SAM" id="MobiDB-lite"/>
    </source>
</evidence>